<dbReference type="PRINTS" id="PR01171">
    <property type="entry name" value="BCTLIPOCALIN"/>
</dbReference>
<dbReference type="Proteomes" id="UP000315648">
    <property type="component" value="Unassembled WGS sequence"/>
</dbReference>
<organism evidence="4 5">
    <name type="scientific">Rariglobus hedericola</name>
    <dbReference type="NCBI Taxonomy" id="2597822"/>
    <lineage>
        <taxon>Bacteria</taxon>
        <taxon>Pseudomonadati</taxon>
        <taxon>Verrucomicrobiota</taxon>
        <taxon>Opitutia</taxon>
        <taxon>Opitutales</taxon>
        <taxon>Opitutaceae</taxon>
        <taxon>Rariglobus</taxon>
    </lineage>
</organism>
<name>A0A556QS65_9BACT</name>
<feature type="domain" description="Lipocalin/cytosolic fatty-acid binding" evidence="3">
    <location>
        <begin position="58"/>
        <end position="199"/>
    </location>
</feature>
<dbReference type="Pfam" id="PF08212">
    <property type="entry name" value="Lipocalin_2"/>
    <property type="match status" value="1"/>
</dbReference>
<evidence type="ECO:0000259" key="3">
    <source>
        <dbReference type="Pfam" id="PF08212"/>
    </source>
</evidence>
<evidence type="ECO:0000256" key="1">
    <source>
        <dbReference type="ARBA" id="ARBA00006889"/>
    </source>
</evidence>
<dbReference type="PIRSF" id="PIRSF036893">
    <property type="entry name" value="Lipocalin_ApoD"/>
    <property type="match status" value="1"/>
</dbReference>
<evidence type="ECO:0000313" key="4">
    <source>
        <dbReference type="EMBL" id="TSJ79484.1"/>
    </source>
</evidence>
<dbReference type="AlphaFoldDB" id="A0A556QS65"/>
<comment type="similarity">
    <text evidence="1 2">Belongs to the calycin superfamily. Lipocalin family.</text>
</comment>
<sequence length="202" mass="22759">MSTLPTILTAFESKRSGRCFRRSVFTAAVLLIGLLGVSGCSSTMKNTTPKSLATVKSVDLDRYMGRWHVIAYTPNFFEDGKVATSDNYVKHADGTMAADYVFRRKNFEAPEKTWHGKAWVTNTQTNAEWKVRLFWPFTSDYLILELDADYRWAVVASNGGKLVWVLAREHTLPDSVYTDLLKRIDARGLDSSRLARVPQPGS</sequence>
<dbReference type="InterPro" id="IPR022272">
    <property type="entry name" value="Lipocalin_CS"/>
</dbReference>
<dbReference type="InterPro" id="IPR012674">
    <property type="entry name" value="Calycin"/>
</dbReference>
<dbReference type="Gene3D" id="2.40.128.20">
    <property type="match status" value="1"/>
</dbReference>
<dbReference type="PROSITE" id="PS00213">
    <property type="entry name" value="LIPOCALIN"/>
    <property type="match status" value="1"/>
</dbReference>
<dbReference type="OrthoDB" id="9793905at2"/>
<evidence type="ECO:0000313" key="5">
    <source>
        <dbReference type="Proteomes" id="UP000315648"/>
    </source>
</evidence>
<dbReference type="PANTHER" id="PTHR10612:SF34">
    <property type="entry name" value="APOLIPOPROTEIN D"/>
    <property type="match status" value="1"/>
</dbReference>
<evidence type="ECO:0000256" key="2">
    <source>
        <dbReference type="PIRNR" id="PIRNR036893"/>
    </source>
</evidence>
<dbReference type="InterPro" id="IPR000566">
    <property type="entry name" value="Lipocln_cytosolic_FA-bd_dom"/>
</dbReference>
<reference evidence="4 5" key="1">
    <citation type="submission" date="2019-07" db="EMBL/GenBank/DDBJ databases">
        <title>Description of 53C-WASEF.</title>
        <authorList>
            <person name="Pitt A."/>
            <person name="Hahn M.W."/>
        </authorList>
    </citation>
    <scope>NUCLEOTIDE SEQUENCE [LARGE SCALE GENOMIC DNA]</scope>
    <source>
        <strain evidence="4 5">53C-WASEF</strain>
    </source>
</reference>
<dbReference type="InterPro" id="IPR047202">
    <property type="entry name" value="Lipocalin_Blc-like_dom"/>
</dbReference>
<dbReference type="PANTHER" id="PTHR10612">
    <property type="entry name" value="APOLIPOPROTEIN D"/>
    <property type="match status" value="1"/>
</dbReference>
<gene>
    <name evidence="4" type="ORF">FPL22_09410</name>
</gene>
<dbReference type="SUPFAM" id="SSF50814">
    <property type="entry name" value="Lipocalins"/>
    <property type="match status" value="1"/>
</dbReference>
<dbReference type="InterPro" id="IPR022271">
    <property type="entry name" value="Lipocalin_ApoD"/>
</dbReference>
<dbReference type="InterPro" id="IPR002446">
    <property type="entry name" value="Lipocalin_bac"/>
</dbReference>
<dbReference type="CDD" id="cd19438">
    <property type="entry name" value="lipocalin_Blc-like"/>
    <property type="match status" value="1"/>
</dbReference>
<accession>A0A556QS65</accession>
<protein>
    <submittedName>
        <fullName evidence="4">Lipocalin family protein</fullName>
    </submittedName>
</protein>
<dbReference type="EMBL" id="VMBG01000001">
    <property type="protein sequence ID" value="TSJ79484.1"/>
    <property type="molecule type" value="Genomic_DNA"/>
</dbReference>
<comment type="caution">
    <text evidence="4">The sequence shown here is derived from an EMBL/GenBank/DDBJ whole genome shotgun (WGS) entry which is preliminary data.</text>
</comment>
<dbReference type="GO" id="GO:0006950">
    <property type="term" value="P:response to stress"/>
    <property type="evidence" value="ECO:0007669"/>
    <property type="project" value="UniProtKB-ARBA"/>
</dbReference>
<keyword evidence="5" id="KW-1185">Reference proteome</keyword>
<proteinExistence type="inferred from homology"/>